<gene>
    <name evidence="4" type="ORF">GCM10022407_32590</name>
</gene>
<dbReference type="Proteomes" id="UP001501556">
    <property type="component" value="Unassembled WGS sequence"/>
</dbReference>
<dbReference type="InterPro" id="IPR011635">
    <property type="entry name" value="CARDB"/>
</dbReference>
<dbReference type="Pfam" id="PF07705">
    <property type="entry name" value="CARDB"/>
    <property type="match status" value="1"/>
</dbReference>
<dbReference type="EMBL" id="BAABDI010000027">
    <property type="protein sequence ID" value="GAA3985173.1"/>
    <property type="molecule type" value="Genomic_DNA"/>
</dbReference>
<dbReference type="PANTHER" id="PTHR46708">
    <property type="entry name" value="TENASCIN"/>
    <property type="match status" value="1"/>
</dbReference>
<dbReference type="InterPro" id="IPR013783">
    <property type="entry name" value="Ig-like_fold"/>
</dbReference>
<keyword evidence="1" id="KW-0677">Repeat</keyword>
<dbReference type="Pfam" id="PF00041">
    <property type="entry name" value="fn3"/>
    <property type="match status" value="1"/>
</dbReference>
<dbReference type="CDD" id="cd00063">
    <property type="entry name" value="FN3"/>
    <property type="match status" value="1"/>
</dbReference>
<protein>
    <recommendedName>
        <fullName evidence="3">Fibronectin type-III domain-containing protein</fullName>
    </recommendedName>
</protein>
<evidence type="ECO:0000313" key="5">
    <source>
        <dbReference type="Proteomes" id="UP001501556"/>
    </source>
</evidence>
<organism evidence="4 5">
    <name type="scientific">Hymenobacter antarcticus</name>
    <dbReference type="NCBI Taxonomy" id="486270"/>
    <lineage>
        <taxon>Bacteria</taxon>
        <taxon>Pseudomonadati</taxon>
        <taxon>Bacteroidota</taxon>
        <taxon>Cytophagia</taxon>
        <taxon>Cytophagales</taxon>
        <taxon>Hymenobacteraceae</taxon>
        <taxon>Hymenobacter</taxon>
    </lineage>
</organism>
<dbReference type="SMART" id="SM00060">
    <property type="entry name" value="FN3"/>
    <property type="match status" value="1"/>
</dbReference>
<dbReference type="PANTHER" id="PTHR46708:SF2">
    <property type="entry name" value="FIBRONECTIN TYPE-III DOMAIN-CONTAINING PROTEIN"/>
    <property type="match status" value="1"/>
</dbReference>
<evidence type="ECO:0000256" key="2">
    <source>
        <dbReference type="SAM" id="SignalP"/>
    </source>
</evidence>
<dbReference type="InterPro" id="IPR003961">
    <property type="entry name" value="FN3_dom"/>
</dbReference>
<dbReference type="PROSITE" id="PS50853">
    <property type="entry name" value="FN3"/>
    <property type="match status" value="1"/>
</dbReference>
<dbReference type="InterPro" id="IPR050991">
    <property type="entry name" value="ECM_Regulatory_Proteins"/>
</dbReference>
<dbReference type="RefSeq" id="WP_345126006.1">
    <property type="nucleotide sequence ID" value="NZ_BAABDI010000027.1"/>
</dbReference>
<dbReference type="NCBIfam" id="TIGR04183">
    <property type="entry name" value="Por_Secre_tail"/>
    <property type="match status" value="1"/>
</dbReference>
<dbReference type="InterPro" id="IPR026444">
    <property type="entry name" value="Secre_tail"/>
</dbReference>
<dbReference type="Gene3D" id="2.60.40.10">
    <property type="entry name" value="Immunoglobulins"/>
    <property type="match status" value="2"/>
</dbReference>
<evidence type="ECO:0000259" key="3">
    <source>
        <dbReference type="PROSITE" id="PS50853"/>
    </source>
</evidence>
<sequence>MLTTLHTRLKRASRWLPALLLPFAAQAQAPGYSLGNTANVAGTFTSIATTGTAITTANTDDANSGATPIGFTFNYNGTAFTQFVLNTNGFIRLGAAAPSSAALFYTAPQAATAGPIASTDPADVNLIMPFAVDLTAGSVAGTGYQVATTGVAGSRVTTIQWTNVQDKASTIATQFLNFSFQAKLYENGQIEFVYGPTVANTVGNNFHTVAVGIKGNSAAASTTITKGSTQAWSAATFAAGDYTGNTHNIRQAATADAGRTYRFGPNLANDAAVAGLFTLGKVSSVYSSPVTAQVVVANPGNAAQTNLVVTFTVTGATPYSTTQTVASLASGASTTLTFSYPVTGTTGTNVVTASIPNTDDLATNNSKTYSQDVTAASLSFIDSSQPLFTAGVGVGQADGVLAARYTLTQAATVSSVSATFVGAGNANTTYQVQLYNAGGTGGTPGTVLYTSPTQTRPGASGTVVIPVPSISVPAGDFFVAIKELDNNVVLAYQLEDPLRPATFYFQVPGSPFALVNTTALRTRLALEVGLSAPSPCGTVTALAVGSITATGASISFTAPASGTSYTVTYTPAGGTATTVTPAPTASPVVLTGLTPGTAYTVRVITNCAAGLTSGPATATFTTPVAPPAFAPLPYVQDFETTWLSVGGTRDAPAANWRNSPTTGDNSFRRDDDGASANWRFLLDDNDPTLNVYNTRFSTGARSARFHSYGSAAGLQGRLDMYVNMSAVGTKTLSFDYINSTGADKLDVFVSTDGGTTFSATPILTATVNTTFTAKTVAINSTSATTVIRFQATSDFGNNDLGFDNVQLRVISATQNAALAATVGLYPNPAHQSFQLSVPAGNLRTASATLSNALGQVVQTRALSATGTTTFDVSSLAAGVYSLTLKSGNDLVVKRVVVE</sequence>
<feature type="chain" id="PRO_5047083876" description="Fibronectin type-III domain-containing protein" evidence="2">
    <location>
        <begin position="28"/>
        <end position="898"/>
    </location>
</feature>
<comment type="caution">
    <text evidence="4">The sequence shown here is derived from an EMBL/GenBank/DDBJ whole genome shotgun (WGS) entry which is preliminary data.</text>
</comment>
<accession>A0ABP7QQA3</accession>
<keyword evidence="5" id="KW-1185">Reference proteome</keyword>
<proteinExistence type="predicted"/>
<feature type="domain" description="Fibronectin type-III" evidence="3">
    <location>
        <begin position="538"/>
        <end position="627"/>
    </location>
</feature>
<dbReference type="InterPro" id="IPR036116">
    <property type="entry name" value="FN3_sf"/>
</dbReference>
<dbReference type="SUPFAM" id="SSF49265">
    <property type="entry name" value="Fibronectin type III"/>
    <property type="match status" value="1"/>
</dbReference>
<keyword evidence="2" id="KW-0732">Signal</keyword>
<dbReference type="Pfam" id="PF18962">
    <property type="entry name" value="Por_Secre_tail"/>
    <property type="match status" value="1"/>
</dbReference>
<name>A0ABP7QQA3_9BACT</name>
<evidence type="ECO:0000256" key="1">
    <source>
        <dbReference type="ARBA" id="ARBA00022737"/>
    </source>
</evidence>
<reference evidence="5" key="1">
    <citation type="journal article" date="2019" name="Int. J. Syst. Evol. Microbiol.">
        <title>The Global Catalogue of Microorganisms (GCM) 10K type strain sequencing project: providing services to taxonomists for standard genome sequencing and annotation.</title>
        <authorList>
            <consortium name="The Broad Institute Genomics Platform"/>
            <consortium name="The Broad Institute Genome Sequencing Center for Infectious Disease"/>
            <person name="Wu L."/>
            <person name="Ma J."/>
        </authorList>
    </citation>
    <scope>NUCLEOTIDE SEQUENCE [LARGE SCALE GENOMIC DNA]</scope>
    <source>
        <strain evidence="5">JCM 17217</strain>
    </source>
</reference>
<evidence type="ECO:0000313" key="4">
    <source>
        <dbReference type="EMBL" id="GAA3985173.1"/>
    </source>
</evidence>
<feature type="signal peptide" evidence="2">
    <location>
        <begin position="1"/>
        <end position="27"/>
    </location>
</feature>